<proteinExistence type="predicted"/>
<dbReference type="AlphaFoldDB" id="A0A653LAW7"/>
<name>A0A653LAW7_AERVE</name>
<feature type="region of interest" description="Disordered" evidence="1">
    <location>
        <begin position="1"/>
        <end position="50"/>
    </location>
</feature>
<reference evidence="2 3" key="1">
    <citation type="submission" date="2019-10" db="EMBL/GenBank/DDBJ databases">
        <authorList>
            <person name="Karimi E."/>
        </authorList>
    </citation>
    <scope>NUCLEOTIDE SEQUENCE [LARGE SCALE GENOMIC DNA]</scope>
    <source>
        <strain evidence="2">Aeromonas sp. 8C</strain>
    </source>
</reference>
<accession>A0A653LAW7</accession>
<evidence type="ECO:0000313" key="2">
    <source>
        <dbReference type="EMBL" id="VXA88833.1"/>
    </source>
</evidence>
<evidence type="ECO:0000256" key="1">
    <source>
        <dbReference type="SAM" id="MobiDB-lite"/>
    </source>
</evidence>
<protein>
    <submittedName>
        <fullName evidence="2">Uncharacterized protein</fullName>
    </submittedName>
</protein>
<gene>
    <name evidence="2" type="ORF">AERO8C_70461</name>
</gene>
<dbReference type="Proteomes" id="UP000439123">
    <property type="component" value="Unassembled WGS sequence"/>
</dbReference>
<organism evidence="2 3">
    <name type="scientific">Aeromonas veronii</name>
    <dbReference type="NCBI Taxonomy" id="654"/>
    <lineage>
        <taxon>Bacteria</taxon>
        <taxon>Pseudomonadati</taxon>
        <taxon>Pseudomonadota</taxon>
        <taxon>Gammaproteobacteria</taxon>
        <taxon>Aeromonadales</taxon>
        <taxon>Aeromonadaceae</taxon>
        <taxon>Aeromonas</taxon>
    </lineage>
</organism>
<evidence type="ECO:0000313" key="3">
    <source>
        <dbReference type="Proteomes" id="UP000439123"/>
    </source>
</evidence>
<dbReference type="EMBL" id="CABWLC010000020">
    <property type="protein sequence ID" value="VXA88833.1"/>
    <property type="molecule type" value="Genomic_DNA"/>
</dbReference>
<sequence>MRRDRMTRQAKMAKGHPKGLGRGNLKEEVNSQGLQGATSFKDLSDTTTGGDASRPHLFICISPSPCLALNCLPQRRDFLPEPSRPAA</sequence>